<dbReference type="PRINTS" id="PR00741">
    <property type="entry name" value="GLHYDRLASE29"/>
</dbReference>
<feature type="non-terminal residue" evidence="9">
    <location>
        <position position="1"/>
    </location>
</feature>
<dbReference type="EC" id="3.2.1.51" evidence="3"/>
<keyword evidence="6" id="KW-0326">Glycosidase</keyword>
<comment type="caution">
    <text evidence="9">The sequence shown here is derived from an EMBL/GenBank/DDBJ whole genome shotgun (WGS) entry which is preliminary data.</text>
</comment>
<reference evidence="9" key="1">
    <citation type="journal article" date="2014" name="Front. Microbiol.">
        <title>High frequency of phylogenetically diverse reductive dehalogenase-homologous genes in deep subseafloor sedimentary metagenomes.</title>
        <authorList>
            <person name="Kawai M."/>
            <person name="Futagami T."/>
            <person name="Toyoda A."/>
            <person name="Takaki Y."/>
            <person name="Nishi S."/>
            <person name="Hori S."/>
            <person name="Arai W."/>
            <person name="Tsubouchi T."/>
            <person name="Morono Y."/>
            <person name="Uchiyama I."/>
            <person name="Ito T."/>
            <person name="Fujiyama A."/>
            <person name="Inagaki F."/>
            <person name="Takami H."/>
        </authorList>
    </citation>
    <scope>NUCLEOTIDE SEQUENCE</scope>
    <source>
        <strain evidence="9">Expedition CK06-06</strain>
    </source>
</reference>
<evidence type="ECO:0000256" key="6">
    <source>
        <dbReference type="ARBA" id="ARBA00023295"/>
    </source>
</evidence>
<evidence type="ECO:0000256" key="3">
    <source>
        <dbReference type="ARBA" id="ARBA00012662"/>
    </source>
</evidence>
<feature type="non-terminal residue" evidence="9">
    <location>
        <position position="263"/>
    </location>
</feature>
<proteinExistence type="inferred from homology"/>
<dbReference type="InterPro" id="IPR016286">
    <property type="entry name" value="FUC_metazoa-typ"/>
</dbReference>
<name>X0VRS3_9ZZZZ</name>
<dbReference type="GO" id="GO:0006004">
    <property type="term" value="P:fucose metabolic process"/>
    <property type="evidence" value="ECO:0007669"/>
    <property type="project" value="InterPro"/>
</dbReference>
<dbReference type="InterPro" id="IPR013780">
    <property type="entry name" value="Glyco_hydro_b"/>
</dbReference>
<organism evidence="9">
    <name type="scientific">marine sediment metagenome</name>
    <dbReference type="NCBI Taxonomy" id="412755"/>
    <lineage>
        <taxon>unclassified sequences</taxon>
        <taxon>metagenomes</taxon>
        <taxon>ecological metagenomes</taxon>
    </lineage>
</organism>
<keyword evidence="5" id="KW-0378">Hydrolase</keyword>
<evidence type="ECO:0000259" key="7">
    <source>
        <dbReference type="Pfam" id="PF01120"/>
    </source>
</evidence>
<dbReference type="PANTHER" id="PTHR10030">
    <property type="entry name" value="ALPHA-L-FUCOSIDASE"/>
    <property type="match status" value="1"/>
</dbReference>
<dbReference type="Gene3D" id="2.60.40.1180">
    <property type="entry name" value="Golgi alpha-mannosidase II"/>
    <property type="match status" value="1"/>
</dbReference>
<evidence type="ECO:0000259" key="8">
    <source>
        <dbReference type="Pfam" id="PF16757"/>
    </source>
</evidence>
<gene>
    <name evidence="9" type="ORF">S01H1_47379</name>
</gene>
<dbReference type="SUPFAM" id="SSF51445">
    <property type="entry name" value="(Trans)glycosidases"/>
    <property type="match status" value="1"/>
</dbReference>
<accession>X0VRS3</accession>
<evidence type="ECO:0000256" key="1">
    <source>
        <dbReference type="ARBA" id="ARBA00004071"/>
    </source>
</evidence>
<evidence type="ECO:0000256" key="5">
    <source>
        <dbReference type="ARBA" id="ARBA00022801"/>
    </source>
</evidence>
<dbReference type="InterPro" id="IPR057739">
    <property type="entry name" value="Glyco_hydro_29_N"/>
</dbReference>
<evidence type="ECO:0000256" key="2">
    <source>
        <dbReference type="ARBA" id="ARBA00007951"/>
    </source>
</evidence>
<dbReference type="InterPro" id="IPR031919">
    <property type="entry name" value="Fucosidase_C"/>
</dbReference>
<keyword evidence="4" id="KW-0732">Signal</keyword>
<dbReference type="GO" id="GO:0005764">
    <property type="term" value="C:lysosome"/>
    <property type="evidence" value="ECO:0007669"/>
    <property type="project" value="TreeGrafter"/>
</dbReference>
<dbReference type="Pfam" id="PF16757">
    <property type="entry name" value="Fucosidase_C"/>
    <property type="match status" value="1"/>
</dbReference>
<sequence length="263" mass="30443">ARFVKRHREQIREILTNYGKVDMLCLDMHLPQFCWPDMKETIKMARRIQPDCLFRKRGIGAYGDYETPENWVPTSPDDPRLKMPWMVIYNIAHLYAYDPNAESYKSGQWVVSSLIDICAKGGNFMVITGPDAKGNFHPKLVEALEYAGDWLNVNGEAIYKTRPWGKYKEGEDIRFTRSKDKKYVYAISLAWPGETLKLRSIRARKGSKIVMFGVDRPLTWRNDEHEGLIIEIPEALQAEENRPCRQAYALKIEGTAIEKGRIL</sequence>
<evidence type="ECO:0000313" key="9">
    <source>
        <dbReference type="EMBL" id="GAG21109.1"/>
    </source>
</evidence>
<dbReference type="InterPro" id="IPR000933">
    <property type="entry name" value="Glyco_hydro_29"/>
</dbReference>
<dbReference type="PANTHER" id="PTHR10030:SF37">
    <property type="entry name" value="ALPHA-L-FUCOSIDASE-RELATED"/>
    <property type="match status" value="1"/>
</dbReference>
<dbReference type="Gene3D" id="3.20.20.80">
    <property type="entry name" value="Glycosidases"/>
    <property type="match status" value="1"/>
</dbReference>
<dbReference type="SMART" id="SM00812">
    <property type="entry name" value="Alpha_L_fucos"/>
    <property type="match status" value="1"/>
</dbReference>
<comment type="similarity">
    <text evidence="2">Belongs to the glycosyl hydrolase 29 family.</text>
</comment>
<dbReference type="EMBL" id="BARS01030377">
    <property type="protein sequence ID" value="GAG21109.1"/>
    <property type="molecule type" value="Genomic_DNA"/>
</dbReference>
<dbReference type="GO" id="GO:0004560">
    <property type="term" value="F:alpha-L-fucosidase activity"/>
    <property type="evidence" value="ECO:0007669"/>
    <property type="project" value="InterPro"/>
</dbReference>
<evidence type="ECO:0000256" key="4">
    <source>
        <dbReference type="ARBA" id="ARBA00022729"/>
    </source>
</evidence>
<dbReference type="Pfam" id="PF01120">
    <property type="entry name" value="Alpha_L_fucos"/>
    <property type="match status" value="1"/>
</dbReference>
<dbReference type="AlphaFoldDB" id="X0VRS3"/>
<comment type="function">
    <text evidence="1">Alpha-L-fucosidase is responsible for hydrolyzing the alpha-1,6-linked fucose joined to the reducing-end N-acetylglucosamine of the carbohydrate moieties of glycoproteins.</text>
</comment>
<protein>
    <recommendedName>
        <fullName evidence="3">alpha-L-fucosidase</fullName>
        <ecNumber evidence="3">3.2.1.51</ecNumber>
    </recommendedName>
</protein>
<feature type="domain" description="Glycoside hydrolase family 29 N-terminal" evidence="7">
    <location>
        <begin position="3"/>
        <end position="156"/>
    </location>
</feature>
<dbReference type="GO" id="GO:0016139">
    <property type="term" value="P:glycoside catabolic process"/>
    <property type="evidence" value="ECO:0007669"/>
    <property type="project" value="TreeGrafter"/>
</dbReference>
<feature type="domain" description="Alpha-L-fucosidase C-terminal" evidence="8">
    <location>
        <begin position="171"/>
        <end position="253"/>
    </location>
</feature>
<dbReference type="InterPro" id="IPR017853">
    <property type="entry name" value="GH"/>
</dbReference>